<accession>A0A7K8ZZ70</accession>
<gene>
    <name evidence="2" type="primary">Sspo_2</name>
    <name evidence="2" type="ORF">GRAVAR_R15631</name>
</gene>
<sequence length="123" mass="12357">RERGRWRDPGERWRGGPCRVCQCLPGGEIRCVPYCPLRDTGCPQVSGGRVGRGEAAAGGDSDATGVPRATCCEEGTAGPAAPAAPRVSRGPGGPGGAETPPEPPSAGGGTPRPATAPEDTPRS</sequence>
<feature type="non-terminal residue" evidence="2">
    <location>
        <position position="123"/>
    </location>
</feature>
<organism evidence="2 3">
    <name type="scientific">Grallaria varia</name>
    <name type="common">variegated antpitta</name>
    <dbReference type="NCBI Taxonomy" id="117165"/>
    <lineage>
        <taxon>Eukaryota</taxon>
        <taxon>Metazoa</taxon>
        <taxon>Chordata</taxon>
        <taxon>Craniata</taxon>
        <taxon>Vertebrata</taxon>
        <taxon>Euteleostomi</taxon>
        <taxon>Archelosauria</taxon>
        <taxon>Archosauria</taxon>
        <taxon>Dinosauria</taxon>
        <taxon>Saurischia</taxon>
        <taxon>Theropoda</taxon>
        <taxon>Coelurosauria</taxon>
        <taxon>Aves</taxon>
        <taxon>Neognathae</taxon>
        <taxon>Neoaves</taxon>
        <taxon>Telluraves</taxon>
        <taxon>Australaves</taxon>
        <taxon>Passeriformes</taxon>
        <taxon>Formicariidae</taxon>
        <taxon>Grallaria</taxon>
    </lineage>
</organism>
<evidence type="ECO:0000256" key="1">
    <source>
        <dbReference type="SAM" id="MobiDB-lite"/>
    </source>
</evidence>
<evidence type="ECO:0000313" key="2">
    <source>
        <dbReference type="EMBL" id="NXG20798.1"/>
    </source>
</evidence>
<keyword evidence="3" id="KW-1185">Reference proteome</keyword>
<evidence type="ECO:0000313" key="3">
    <source>
        <dbReference type="Proteomes" id="UP000591535"/>
    </source>
</evidence>
<dbReference type="AlphaFoldDB" id="A0A7K8ZZ70"/>
<protein>
    <submittedName>
        <fullName evidence="2">SSPO protein</fullName>
    </submittedName>
</protein>
<reference evidence="2 3" key="1">
    <citation type="submission" date="2019-09" db="EMBL/GenBank/DDBJ databases">
        <title>Bird 10,000 Genomes (B10K) Project - Family phase.</title>
        <authorList>
            <person name="Zhang G."/>
        </authorList>
    </citation>
    <scope>NUCLEOTIDE SEQUENCE [LARGE SCALE GENOMIC DNA]</scope>
    <source>
        <strain evidence="2">B10K-DU-001-02</strain>
        <tissue evidence="2">Muscle</tissue>
    </source>
</reference>
<dbReference type="SUPFAM" id="SSF57603">
    <property type="entry name" value="FnI-like domain"/>
    <property type="match status" value="1"/>
</dbReference>
<name>A0A7K8ZZ70_9PASS</name>
<proteinExistence type="predicted"/>
<feature type="compositionally biased region" description="Low complexity" evidence="1">
    <location>
        <begin position="73"/>
        <end position="89"/>
    </location>
</feature>
<dbReference type="Proteomes" id="UP000591535">
    <property type="component" value="Unassembled WGS sequence"/>
</dbReference>
<feature type="non-terminal residue" evidence="2">
    <location>
        <position position="1"/>
    </location>
</feature>
<comment type="caution">
    <text evidence="2">The sequence shown here is derived from an EMBL/GenBank/DDBJ whole genome shotgun (WGS) entry which is preliminary data.</text>
</comment>
<feature type="region of interest" description="Disordered" evidence="1">
    <location>
        <begin position="42"/>
        <end position="123"/>
    </location>
</feature>
<dbReference type="EMBL" id="VWZG01007840">
    <property type="protein sequence ID" value="NXG20798.1"/>
    <property type="molecule type" value="Genomic_DNA"/>
</dbReference>